<keyword evidence="2" id="KW-1185">Reference proteome</keyword>
<gene>
    <name evidence="1" type="ORF">Egran_06887</name>
</gene>
<accession>A0A232LMH7</accession>
<organism evidence="1 2">
    <name type="scientific">Elaphomyces granulatus</name>
    <dbReference type="NCBI Taxonomy" id="519963"/>
    <lineage>
        <taxon>Eukaryota</taxon>
        <taxon>Fungi</taxon>
        <taxon>Dikarya</taxon>
        <taxon>Ascomycota</taxon>
        <taxon>Pezizomycotina</taxon>
        <taxon>Eurotiomycetes</taxon>
        <taxon>Eurotiomycetidae</taxon>
        <taxon>Eurotiales</taxon>
        <taxon>Elaphomycetaceae</taxon>
        <taxon>Elaphomyces</taxon>
    </lineage>
</organism>
<protein>
    <submittedName>
        <fullName evidence="1">Uncharacterized protein</fullName>
    </submittedName>
</protein>
<dbReference type="OrthoDB" id="4368291at2759"/>
<evidence type="ECO:0000313" key="2">
    <source>
        <dbReference type="Proteomes" id="UP000243515"/>
    </source>
</evidence>
<evidence type="ECO:0000313" key="1">
    <source>
        <dbReference type="EMBL" id="OXV05345.1"/>
    </source>
</evidence>
<proteinExistence type="predicted"/>
<sequence length="189" mass="20968">MLNGGLITITKINNKFSNIELTQERQASRIKTVPISADKRSEKNECVAQRARGAYIATICQPEAAFDLSYAAQATDIVAEDVKALNKRLQWQIDNKGKGLHFVKLQNVSLSLGSAINMPNSALKLFVFVDSSFANNKDFSSQIGYMIVMATETVKYTESSFRNSVDGKKTITIKGNILHWSSIKCKRVT</sequence>
<dbReference type="Proteomes" id="UP000243515">
    <property type="component" value="Unassembled WGS sequence"/>
</dbReference>
<comment type="caution">
    <text evidence="1">The sequence shown here is derived from an EMBL/GenBank/DDBJ whole genome shotgun (WGS) entry which is preliminary data.</text>
</comment>
<dbReference type="EMBL" id="NPHW01007144">
    <property type="protein sequence ID" value="OXV05345.1"/>
    <property type="molecule type" value="Genomic_DNA"/>
</dbReference>
<dbReference type="AlphaFoldDB" id="A0A232LMH7"/>
<reference evidence="1 2" key="1">
    <citation type="journal article" date="2015" name="Environ. Microbiol.">
        <title>Metagenome sequence of Elaphomyces granulatus from sporocarp tissue reveals Ascomycota ectomycorrhizal fingerprints of genome expansion and a Proteobacteria-rich microbiome.</title>
        <authorList>
            <person name="Quandt C.A."/>
            <person name="Kohler A."/>
            <person name="Hesse C.N."/>
            <person name="Sharpton T.J."/>
            <person name="Martin F."/>
            <person name="Spatafora J.W."/>
        </authorList>
    </citation>
    <scope>NUCLEOTIDE SEQUENCE [LARGE SCALE GENOMIC DNA]</scope>
    <source>
        <strain evidence="1 2">OSC145934</strain>
    </source>
</reference>
<name>A0A232LMH7_9EURO</name>